<organism evidence="2 3">
    <name type="scientific">Flavobacterium hydrophilum</name>
    <dbReference type="NCBI Taxonomy" id="2211445"/>
    <lineage>
        <taxon>Bacteria</taxon>
        <taxon>Pseudomonadati</taxon>
        <taxon>Bacteroidota</taxon>
        <taxon>Flavobacteriia</taxon>
        <taxon>Flavobacteriales</taxon>
        <taxon>Flavobacteriaceae</taxon>
        <taxon>Flavobacterium</taxon>
    </lineage>
</organism>
<evidence type="ECO:0008006" key="4">
    <source>
        <dbReference type="Google" id="ProtNLM"/>
    </source>
</evidence>
<dbReference type="RefSeq" id="WP_110345015.1">
    <property type="nucleotide sequence ID" value="NZ_QJHL01000001.1"/>
</dbReference>
<proteinExistence type="predicted"/>
<sequence length="255" mass="28668">MNKILILSILFLSLLGFTSCEKEEIATYEATDNIYFSNAMFAPNKISAPLIDSTGFSFGLDNPAITERIFKIPIRVQGKLSNVDRKVKLTIDPTSTAVAGTHFSIPDVFIHAGQEVDTIEVTVFRAPDMKNNSFTLVLNLEENEFFTTNMKSKVVNALTNKTMSFIRYKLSFDDKLTQPAGWYAPYLGVFTAKKFFLMCDLMQLNPAMFSQKLGAAGLTIPEVVYYQTFMKRYLADQKKSGNTIYEDDGTEMTIP</sequence>
<dbReference type="PROSITE" id="PS51257">
    <property type="entry name" value="PROKAR_LIPOPROTEIN"/>
    <property type="match status" value="1"/>
</dbReference>
<gene>
    <name evidence="2" type="ORF">DMB68_02085</name>
</gene>
<evidence type="ECO:0000313" key="3">
    <source>
        <dbReference type="Proteomes" id="UP000247681"/>
    </source>
</evidence>
<evidence type="ECO:0000256" key="1">
    <source>
        <dbReference type="SAM" id="SignalP"/>
    </source>
</evidence>
<evidence type="ECO:0000313" key="2">
    <source>
        <dbReference type="EMBL" id="PXY45998.1"/>
    </source>
</evidence>
<reference evidence="2 3" key="1">
    <citation type="submission" date="2018-05" db="EMBL/GenBank/DDBJ databases">
        <title>Flavobacterium sp. strain IMCC34758, incomplete genome.</title>
        <authorList>
            <person name="Joung Y."/>
        </authorList>
    </citation>
    <scope>NUCLEOTIDE SEQUENCE [LARGE SCALE GENOMIC DNA]</scope>
    <source>
        <strain evidence="2 3">IMCC34758</strain>
    </source>
</reference>
<comment type="caution">
    <text evidence="2">The sequence shown here is derived from an EMBL/GenBank/DDBJ whole genome shotgun (WGS) entry which is preliminary data.</text>
</comment>
<dbReference type="AlphaFoldDB" id="A0A2V4C3X4"/>
<accession>A0A2V4C3X4</accession>
<dbReference type="Proteomes" id="UP000247681">
    <property type="component" value="Unassembled WGS sequence"/>
</dbReference>
<feature type="chain" id="PRO_5016150241" description="DUF4843 domain-containing protein" evidence="1">
    <location>
        <begin position="23"/>
        <end position="255"/>
    </location>
</feature>
<dbReference type="Pfam" id="PF16132">
    <property type="entry name" value="DUF4843"/>
    <property type="match status" value="1"/>
</dbReference>
<keyword evidence="1" id="KW-0732">Signal</keyword>
<protein>
    <recommendedName>
        <fullName evidence="4">DUF4843 domain-containing protein</fullName>
    </recommendedName>
</protein>
<keyword evidence="3" id="KW-1185">Reference proteome</keyword>
<name>A0A2V4C3X4_9FLAO</name>
<dbReference type="OrthoDB" id="1096291at2"/>
<dbReference type="EMBL" id="QJHL01000001">
    <property type="protein sequence ID" value="PXY45998.1"/>
    <property type="molecule type" value="Genomic_DNA"/>
</dbReference>
<feature type="signal peptide" evidence="1">
    <location>
        <begin position="1"/>
        <end position="22"/>
    </location>
</feature>
<dbReference type="InterPro" id="IPR032299">
    <property type="entry name" value="DUF4843"/>
</dbReference>